<sequence length="259" mass="31154">MAYKIMKEAVLNDLKENINENKVSYNSFENDEFLNELQEKDNQQNAILEVSDPSNRSKEDLENAIKLYEHFEELPLTLASDEKFWAYLTHTSFWEYMCKRWPISAAEGNEVEFIKTRYFFSSKNKTFYRNGLSRLWWFVHLTYDSNKQDPYYYTRIILSYQDLANLLIETTNLSRNKTVLKAILEVILKVEELEEENKIQKLKNKRVFLREIAKYINLVGGVTVWDRLNEKEAFDKTWHFVESQIEYIHDVKFEQYITK</sequence>
<dbReference type="Pfam" id="PF19866">
    <property type="entry name" value="DUF6339"/>
    <property type="match status" value="1"/>
</dbReference>
<dbReference type="Proteomes" id="UP000275473">
    <property type="component" value="Unassembled WGS sequence"/>
</dbReference>
<keyword evidence="2" id="KW-1185">Reference proteome</keyword>
<evidence type="ECO:0000313" key="1">
    <source>
        <dbReference type="EMBL" id="RNF39757.1"/>
    </source>
</evidence>
<protein>
    <submittedName>
        <fullName evidence="1">Uncharacterized protein</fullName>
    </submittedName>
</protein>
<gene>
    <name evidence="1" type="ORF">EEX84_07260</name>
</gene>
<dbReference type="EMBL" id="RIAX01000004">
    <property type="protein sequence ID" value="RNF39757.1"/>
    <property type="molecule type" value="Genomic_DNA"/>
</dbReference>
<proteinExistence type="predicted"/>
<dbReference type="RefSeq" id="WP_123164952.1">
    <property type="nucleotide sequence ID" value="NZ_RIAX01000004.1"/>
</dbReference>
<reference evidence="1 2" key="1">
    <citation type="journal article" date="2018" name="Int. J. Syst. Evol. Microbiol.">
        <title>Planococcus salinus sp. nov., a moderately halophilic bacterium isolated from a saline-alkali soil.</title>
        <authorList>
            <person name="Gan L."/>
        </authorList>
    </citation>
    <scope>NUCLEOTIDE SEQUENCE [LARGE SCALE GENOMIC DNA]</scope>
    <source>
        <strain evidence="1 2">LCB217</strain>
    </source>
</reference>
<accession>A0A3M8P7X0</accession>
<evidence type="ECO:0000313" key="2">
    <source>
        <dbReference type="Proteomes" id="UP000275473"/>
    </source>
</evidence>
<comment type="caution">
    <text evidence="1">The sequence shown here is derived from an EMBL/GenBank/DDBJ whole genome shotgun (WGS) entry which is preliminary data.</text>
</comment>
<dbReference type="InterPro" id="IPR045920">
    <property type="entry name" value="DUF6339"/>
</dbReference>
<dbReference type="AlphaFoldDB" id="A0A3M8P7X0"/>
<dbReference type="OrthoDB" id="86327at2"/>
<organism evidence="1 2">
    <name type="scientific">Planococcus salinus</name>
    <dbReference type="NCBI Taxonomy" id="1848460"/>
    <lineage>
        <taxon>Bacteria</taxon>
        <taxon>Bacillati</taxon>
        <taxon>Bacillota</taxon>
        <taxon>Bacilli</taxon>
        <taxon>Bacillales</taxon>
        <taxon>Caryophanaceae</taxon>
        <taxon>Planococcus</taxon>
    </lineage>
</organism>
<name>A0A3M8P7X0_9BACL</name>